<proteinExistence type="predicted"/>
<accession>A0A8J5VIB5</accession>
<name>A0A8J5VIB5_ZIZPA</name>
<reference evidence="1" key="1">
    <citation type="journal article" date="2021" name="bioRxiv">
        <title>Whole Genome Assembly and Annotation of Northern Wild Rice, Zizania palustris L., Supports a Whole Genome Duplication in the Zizania Genus.</title>
        <authorList>
            <person name="Haas M."/>
            <person name="Kono T."/>
            <person name="Macchietto M."/>
            <person name="Millas R."/>
            <person name="McGilp L."/>
            <person name="Shao M."/>
            <person name="Duquette J."/>
            <person name="Hirsch C.N."/>
            <person name="Kimball J."/>
        </authorList>
    </citation>
    <scope>NUCLEOTIDE SEQUENCE</scope>
    <source>
        <tissue evidence="1">Fresh leaf tissue</tissue>
    </source>
</reference>
<evidence type="ECO:0000313" key="2">
    <source>
        <dbReference type="Proteomes" id="UP000729402"/>
    </source>
</evidence>
<gene>
    <name evidence="1" type="ORF">GUJ93_ZPchr0009g2013</name>
</gene>
<evidence type="ECO:0000313" key="1">
    <source>
        <dbReference type="EMBL" id="KAG8048408.1"/>
    </source>
</evidence>
<organism evidence="1 2">
    <name type="scientific">Zizania palustris</name>
    <name type="common">Northern wild rice</name>
    <dbReference type="NCBI Taxonomy" id="103762"/>
    <lineage>
        <taxon>Eukaryota</taxon>
        <taxon>Viridiplantae</taxon>
        <taxon>Streptophyta</taxon>
        <taxon>Embryophyta</taxon>
        <taxon>Tracheophyta</taxon>
        <taxon>Spermatophyta</taxon>
        <taxon>Magnoliopsida</taxon>
        <taxon>Liliopsida</taxon>
        <taxon>Poales</taxon>
        <taxon>Poaceae</taxon>
        <taxon>BOP clade</taxon>
        <taxon>Oryzoideae</taxon>
        <taxon>Oryzeae</taxon>
        <taxon>Zizaniinae</taxon>
        <taxon>Zizania</taxon>
    </lineage>
</organism>
<dbReference type="EMBL" id="JAAALK010000289">
    <property type="protein sequence ID" value="KAG8048408.1"/>
    <property type="molecule type" value="Genomic_DNA"/>
</dbReference>
<dbReference type="AlphaFoldDB" id="A0A8J5VIB5"/>
<sequence length="153" mass="16281">MNPSGLFSVSSKDKGLRANASVLDLVDDVCEMGGSKIDTGGLGLIEVVAASVLRGKLKNSEKPDEHFGEIKVKGKKKKAPAVALRQSAQIKRDGVPIQMKGQLRADLKDDTTVEDAGAFAAIGRCGKSQRTCLREDQGDVCGGKLIKKNKLKM</sequence>
<reference evidence="1" key="2">
    <citation type="submission" date="2021-02" db="EMBL/GenBank/DDBJ databases">
        <authorList>
            <person name="Kimball J.A."/>
            <person name="Haas M.W."/>
            <person name="Macchietto M."/>
            <person name="Kono T."/>
            <person name="Duquette J."/>
            <person name="Shao M."/>
        </authorList>
    </citation>
    <scope>NUCLEOTIDE SEQUENCE</scope>
    <source>
        <tissue evidence="1">Fresh leaf tissue</tissue>
    </source>
</reference>
<comment type="caution">
    <text evidence="1">The sequence shown here is derived from an EMBL/GenBank/DDBJ whole genome shotgun (WGS) entry which is preliminary data.</text>
</comment>
<dbReference type="Proteomes" id="UP000729402">
    <property type="component" value="Unassembled WGS sequence"/>
</dbReference>
<protein>
    <submittedName>
        <fullName evidence="1">Uncharacterized protein</fullName>
    </submittedName>
</protein>
<keyword evidence="2" id="KW-1185">Reference proteome</keyword>